<dbReference type="UniPathway" id="UPA00079"/>
<dbReference type="InterPro" id="IPR020845">
    <property type="entry name" value="AMP-binding_CS"/>
</dbReference>
<sequence>MENWLKKQAQLNPKKTALILEHSDFTFKELDDSVQLYASKLSTYGVKQHDRIAIFITNSFNGYIAILALQQIGAEIVFLNTRLSKDELVFQLRDSNAKFCLKDDNADLSEIEQIDYPQVRISKTLSLVNDKSYQPVEEFNNDDVTSIMYTSGTSGRPKGVLQTFGNHFYSAIGTSLNLGINYRDSWVLAVPLFHISGLSIAMRSLIYGIGVYLIPKFDETYINKILINERASIISLVPTMLKRLLNNLAPKQKYNSNFRCVLLGGGPIDNWTLLRCNMLAIPVIQSYGMTETASNVVALNNRDAQRKVGSSGQALFPVQLRITQKNNEGIGEIEVKAPNVAKSYLNMPELFRQRMTKDNYFRTGDIGFIDDEGFLFVKGRKDDMIISGGENIYPEEVENIYSKIKGILGMLIIGKRNETWGQVPIAYVILDEKAYLTGQDLIDYGRDHMAHYKVPKEFRQVDHFPQTSSGKVLRRKIYDLPYKLI</sequence>
<dbReference type="InterPro" id="IPR000873">
    <property type="entry name" value="AMP-dep_synth/lig_dom"/>
</dbReference>
<dbReference type="NCBIfam" id="NF002966">
    <property type="entry name" value="PRK03640.1"/>
    <property type="match status" value="1"/>
</dbReference>
<dbReference type="UniPathway" id="UPA01057">
    <property type="reaction ID" value="UER00166"/>
</dbReference>
<evidence type="ECO:0000259" key="6">
    <source>
        <dbReference type="Pfam" id="PF00501"/>
    </source>
</evidence>
<dbReference type="InterPro" id="IPR025110">
    <property type="entry name" value="AMP-bd_C"/>
</dbReference>
<dbReference type="HAMAP" id="MF_00731">
    <property type="entry name" value="MenE"/>
    <property type="match status" value="1"/>
</dbReference>
<evidence type="ECO:0000259" key="7">
    <source>
        <dbReference type="Pfam" id="PF13193"/>
    </source>
</evidence>
<evidence type="ECO:0000256" key="4">
    <source>
        <dbReference type="ARBA" id="ARBA00022840"/>
    </source>
</evidence>
<keyword evidence="4 5" id="KW-0067">ATP-binding</keyword>
<dbReference type="GO" id="GO:0006631">
    <property type="term" value="P:fatty acid metabolic process"/>
    <property type="evidence" value="ECO:0007669"/>
    <property type="project" value="TreeGrafter"/>
</dbReference>
<dbReference type="AlphaFoldDB" id="A0A0R1J9J1"/>
<dbReference type="PATRIC" id="fig|1423811.3.peg.1967"/>
<evidence type="ECO:0000256" key="1">
    <source>
        <dbReference type="ARBA" id="ARBA00022428"/>
    </source>
</evidence>
<name>A0A0R1J9J1_9LACO</name>
<evidence type="ECO:0000256" key="3">
    <source>
        <dbReference type="ARBA" id="ARBA00022741"/>
    </source>
</evidence>
<dbReference type="InterPro" id="IPR042099">
    <property type="entry name" value="ANL_N_sf"/>
</dbReference>
<dbReference type="Pfam" id="PF00501">
    <property type="entry name" value="AMP-binding"/>
    <property type="match status" value="1"/>
</dbReference>
<dbReference type="Proteomes" id="UP000050929">
    <property type="component" value="Unassembled WGS sequence"/>
</dbReference>
<keyword evidence="3 5" id="KW-0547">Nucleotide-binding</keyword>
<keyword evidence="2 5" id="KW-0436">Ligase</keyword>
<dbReference type="InterPro" id="IPR045851">
    <property type="entry name" value="AMP-bd_C_sf"/>
</dbReference>
<comment type="catalytic activity">
    <reaction evidence="5">
        <text>2-succinylbenzoate + ATP + CoA = 2-succinylbenzoyl-CoA + AMP + diphosphate</text>
        <dbReference type="Rhea" id="RHEA:17009"/>
        <dbReference type="ChEBI" id="CHEBI:18325"/>
        <dbReference type="ChEBI" id="CHEBI:30616"/>
        <dbReference type="ChEBI" id="CHEBI:33019"/>
        <dbReference type="ChEBI" id="CHEBI:57287"/>
        <dbReference type="ChEBI" id="CHEBI:57364"/>
        <dbReference type="ChEBI" id="CHEBI:456215"/>
        <dbReference type="EC" id="6.2.1.26"/>
    </reaction>
</comment>
<comment type="pathway">
    <text evidence="5">Quinol/quinone metabolism; 1,4-dihydroxy-2-naphthoate biosynthesis; 1,4-dihydroxy-2-naphthoate from chorismate: step 5/7.</text>
</comment>
<evidence type="ECO:0000313" key="8">
    <source>
        <dbReference type="EMBL" id="KRK64868.1"/>
    </source>
</evidence>
<evidence type="ECO:0000313" key="9">
    <source>
        <dbReference type="Proteomes" id="UP000050929"/>
    </source>
</evidence>
<dbReference type="EC" id="6.2.1.26" evidence="5"/>
<dbReference type="Gene3D" id="3.30.300.30">
    <property type="match status" value="1"/>
</dbReference>
<feature type="domain" description="AMP-dependent synthetase/ligase" evidence="6">
    <location>
        <begin position="6"/>
        <end position="345"/>
    </location>
</feature>
<dbReference type="Pfam" id="PF13193">
    <property type="entry name" value="AMP-binding_C"/>
    <property type="match status" value="1"/>
</dbReference>
<dbReference type="Gene3D" id="3.40.50.12780">
    <property type="entry name" value="N-terminal domain of ligase-like"/>
    <property type="match status" value="1"/>
</dbReference>
<dbReference type="EMBL" id="AZDG01000007">
    <property type="protein sequence ID" value="KRK64868.1"/>
    <property type="molecule type" value="Genomic_DNA"/>
</dbReference>
<gene>
    <name evidence="5" type="primary">menE</name>
    <name evidence="8" type="ORF">FC72_GL001923</name>
</gene>
<keyword evidence="9" id="KW-1185">Reference proteome</keyword>
<dbReference type="PANTHER" id="PTHR43201:SF5">
    <property type="entry name" value="MEDIUM-CHAIN ACYL-COA LIGASE ACSF2, MITOCHONDRIAL"/>
    <property type="match status" value="1"/>
</dbReference>
<dbReference type="GO" id="GO:0008756">
    <property type="term" value="F:o-succinylbenzoate-CoA ligase activity"/>
    <property type="evidence" value="ECO:0007669"/>
    <property type="project" value="UniProtKB-UniRule"/>
</dbReference>
<dbReference type="RefSeq" id="WP_057765233.1">
    <property type="nucleotide sequence ID" value="NZ_AZDG01000007.1"/>
</dbReference>
<accession>A0A0R1J9J1</accession>
<comment type="caution">
    <text evidence="8">The sequence shown here is derived from an EMBL/GenBank/DDBJ whole genome shotgun (WGS) entry which is preliminary data.</text>
</comment>
<dbReference type="PROSITE" id="PS00455">
    <property type="entry name" value="AMP_BINDING"/>
    <property type="match status" value="1"/>
</dbReference>
<dbReference type="GO" id="GO:0005524">
    <property type="term" value="F:ATP binding"/>
    <property type="evidence" value="ECO:0007669"/>
    <property type="project" value="UniProtKB-KW"/>
</dbReference>
<dbReference type="NCBIfam" id="TIGR01923">
    <property type="entry name" value="menE"/>
    <property type="match status" value="1"/>
</dbReference>
<dbReference type="PANTHER" id="PTHR43201">
    <property type="entry name" value="ACYL-COA SYNTHETASE"/>
    <property type="match status" value="1"/>
</dbReference>
<keyword evidence="1 5" id="KW-0474">Menaquinone biosynthesis</keyword>
<reference evidence="8 9" key="1">
    <citation type="journal article" date="2015" name="Genome Announc.">
        <title>Expanding the biotechnology potential of lactobacilli through comparative genomics of 213 strains and associated genera.</title>
        <authorList>
            <person name="Sun Z."/>
            <person name="Harris H.M."/>
            <person name="McCann A."/>
            <person name="Guo C."/>
            <person name="Argimon S."/>
            <person name="Zhang W."/>
            <person name="Yang X."/>
            <person name="Jeffery I.B."/>
            <person name="Cooney J.C."/>
            <person name="Kagawa T.F."/>
            <person name="Liu W."/>
            <person name="Song Y."/>
            <person name="Salvetti E."/>
            <person name="Wrobel A."/>
            <person name="Rasinkangas P."/>
            <person name="Parkhill J."/>
            <person name="Rea M.C."/>
            <person name="O'Sullivan O."/>
            <person name="Ritari J."/>
            <person name="Douillard F.P."/>
            <person name="Paul Ross R."/>
            <person name="Yang R."/>
            <person name="Briner A.E."/>
            <person name="Felis G.E."/>
            <person name="de Vos W.M."/>
            <person name="Barrangou R."/>
            <person name="Klaenhammer T.R."/>
            <person name="Caufield P.W."/>
            <person name="Cui Y."/>
            <person name="Zhang H."/>
            <person name="O'Toole P.W."/>
        </authorList>
    </citation>
    <scope>NUCLEOTIDE SEQUENCE [LARGE SCALE GENOMIC DNA]</scope>
    <source>
        <strain evidence="8 9">DSM 20183</strain>
    </source>
</reference>
<organism evidence="8 9">
    <name type="scientific">Companilactobacillus tucceti DSM 20183</name>
    <dbReference type="NCBI Taxonomy" id="1423811"/>
    <lineage>
        <taxon>Bacteria</taxon>
        <taxon>Bacillati</taxon>
        <taxon>Bacillota</taxon>
        <taxon>Bacilli</taxon>
        <taxon>Lactobacillales</taxon>
        <taxon>Lactobacillaceae</taxon>
        <taxon>Companilactobacillus</taxon>
    </lineage>
</organism>
<comment type="similarity">
    <text evidence="5">Belongs to the ATP-dependent AMP-binding enzyme family. MenE subfamily.</text>
</comment>
<dbReference type="InterPro" id="IPR010192">
    <property type="entry name" value="MenE"/>
</dbReference>
<feature type="domain" description="AMP-binding enzyme C-terminal" evidence="7">
    <location>
        <begin position="396"/>
        <end position="471"/>
    </location>
</feature>
<comment type="function">
    <text evidence="5">Converts 2-succinylbenzoate (OSB) to 2-succinylbenzoyl-CoA (OSB-CoA).</text>
</comment>
<comment type="pathway">
    <text evidence="5">Quinol/quinone metabolism; menaquinone biosynthesis.</text>
</comment>
<proteinExistence type="inferred from homology"/>
<dbReference type="STRING" id="1423811.FC72_GL001923"/>
<evidence type="ECO:0000256" key="5">
    <source>
        <dbReference type="HAMAP-Rule" id="MF_00731"/>
    </source>
</evidence>
<dbReference type="SUPFAM" id="SSF56801">
    <property type="entry name" value="Acetyl-CoA synthetase-like"/>
    <property type="match status" value="1"/>
</dbReference>
<dbReference type="GO" id="GO:0031956">
    <property type="term" value="F:medium-chain fatty acid-CoA ligase activity"/>
    <property type="evidence" value="ECO:0007669"/>
    <property type="project" value="TreeGrafter"/>
</dbReference>
<dbReference type="GO" id="GO:0009234">
    <property type="term" value="P:menaquinone biosynthetic process"/>
    <property type="evidence" value="ECO:0007669"/>
    <property type="project" value="UniProtKB-UniRule"/>
</dbReference>
<dbReference type="OrthoDB" id="9762242at2"/>
<evidence type="ECO:0000256" key="2">
    <source>
        <dbReference type="ARBA" id="ARBA00022598"/>
    </source>
</evidence>
<protein>
    <recommendedName>
        <fullName evidence="5">2-succinylbenzoate--CoA ligase</fullName>
        <ecNumber evidence="5">6.2.1.26</ecNumber>
    </recommendedName>
    <alternativeName>
        <fullName evidence="5">o-succinylbenzoyl-CoA synthetase</fullName>
        <shortName evidence="5">OSB-CoA synthetase</shortName>
    </alternativeName>
</protein>